<dbReference type="InParanoid" id="A0A0H2RDX6"/>
<evidence type="ECO:0000313" key="4">
    <source>
        <dbReference type="EMBL" id="KLO09752.1"/>
    </source>
</evidence>
<keyword evidence="5" id="KW-1185">Reference proteome</keyword>
<name>A0A0H2RDX6_9AGAM</name>
<dbReference type="GO" id="GO:0005096">
    <property type="term" value="F:GTPase activator activity"/>
    <property type="evidence" value="ECO:0007669"/>
    <property type="project" value="UniProtKB-KW"/>
</dbReference>
<dbReference type="GO" id="GO:0007165">
    <property type="term" value="P:signal transduction"/>
    <property type="evidence" value="ECO:0007669"/>
    <property type="project" value="InterPro"/>
</dbReference>
<feature type="region of interest" description="Disordered" evidence="2">
    <location>
        <begin position="356"/>
        <end position="510"/>
    </location>
</feature>
<evidence type="ECO:0000313" key="5">
    <source>
        <dbReference type="Proteomes" id="UP000053477"/>
    </source>
</evidence>
<protein>
    <submittedName>
        <fullName evidence="4">Rho GTPase activation protein</fullName>
    </submittedName>
</protein>
<dbReference type="EMBL" id="KQ086046">
    <property type="protein sequence ID" value="KLO09752.1"/>
    <property type="molecule type" value="Genomic_DNA"/>
</dbReference>
<keyword evidence="1" id="KW-0343">GTPase activation</keyword>
<evidence type="ECO:0000256" key="1">
    <source>
        <dbReference type="ARBA" id="ARBA00022468"/>
    </source>
</evidence>
<dbReference type="InterPro" id="IPR051025">
    <property type="entry name" value="RhoGAP"/>
</dbReference>
<feature type="region of interest" description="Disordered" evidence="2">
    <location>
        <begin position="275"/>
        <end position="307"/>
    </location>
</feature>
<reference evidence="4 5" key="1">
    <citation type="submission" date="2015-04" db="EMBL/GenBank/DDBJ databases">
        <title>Complete genome sequence of Schizopora paradoxa KUC8140, a cosmopolitan wood degrader in East Asia.</title>
        <authorList>
            <consortium name="DOE Joint Genome Institute"/>
            <person name="Min B."/>
            <person name="Park H."/>
            <person name="Jang Y."/>
            <person name="Kim J.-J."/>
            <person name="Kim K.H."/>
            <person name="Pangilinan J."/>
            <person name="Lipzen A."/>
            <person name="Riley R."/>
            <person name="Grigoriev I.V."/>
            <person name="Spatafora J.W."/>
            <person name="Choi I.-G."/>
        </authorList>
    </citation>
    <scope>NUCLEOTIDE SEQUENCE [LARGE SCALE GENOMIC DNA]</scope>
    <source>
        <strain evidence="4 5">KUC8140</strain>
    </source>
</reference>
<dbReference type="Proteomes" id="UP000053477">
    <property type="component" value="Unassembled WGS sequence"/>
</dbReference>
<organism evidence="4 5">
    <name type="scientific">Schizopora paradoxa</name>
    <dbReference type="NCBI Taxonomy" id="27342"/>
    <lineage>
        <taxon>Eukaryota</taxon>
        <taxon>Fungi</taxon>
        <taxon>Dikarya</taxon>
        <taxon>Basidiomycota</taxon>
        <taxon>Agaricomycotina</taxon>
        <taxon>Agaricomycetes</taxon>
        <taxon>Hymenochaetales</taxon>
        <taxon>Schizoporaceae</taxon>
        <taxon>Schizopora</taxon>
    </lineage>
</organism>
<dbReference type="InterPro" id="IPR008936">
    <property type="entry name" value="Rho_GTPase_activation_prot"/>
</dbReference>
<dbReference type="OrthoDB" id="3196451at2759"/>
<feature type="compositionally biased region" description="Polar residues" evidence="2">
    <location>
        <begin position="283"/>
        <end position="298"/>
    </location>
</feature>
<sequence>MTRDTSHFPPAYGQSGTQQPPPTSPPNKANLKAWWKQFTAQRGMKKDIPNYPRKVDTSPHPVFGVPLRESLLYASVQISTANVDGQLYVWGDIPVVVAKCGLYLKENATEIEGTFRVSGSTKRMRDLQALFESPPRYGKNLDWSKEFYTPHDVASVFRRYLTQLPEPVIPTSLYAKFREPLAKNRPIDEVRNSYRLLIRSMAPQNQYLLLYVLDLLSVFSRKSDKNLMTASNLAVIFRPGLLSHPNHELSPEEHKLSQKVLEFLIEHQDWFMLDVPPPPPPRNSTLPSPHQPVQQQSRGHAGVVPHSYPGQIRESEIFEGEEVAAFPSDRNGRGHVRVLSDAASGWKLVERAQPAFASASGGSAAMGGSGKVGRRRSSSASGGVPPSPGPSGSGSGFGSGTATVNRSGSVGAGSVSRSRTLPSSRVSKEPASSHANASPEVHHESPSGSGALSRETSTGTASAHGSRNVLKKLKRTSLPPPPPVGGGTRSASTPSGHGHGHGHDVTTPPS</sequence>
<dbReference type="PANTHER" id="PTHR15228:SF25">
    <property type="entry name" value="F-BAR DOMAIN-CONTAINING PROTEIN"/>
    <property type="match status" value="1"/>
</dbReference>
<dbReference type="SUPFAM" id="SSF48350">
    <property type="entry name" value="GTPase activation domain, GAP"/>
    <property type="match status" value="1"/>
</dbReference>
<dbReference type="Gene3D" id="1.10.555.10">
    <property type="entry name" value="Rho GTPase activation protein"/>
    <property type="match status" value="1"/>
</dbReference>
<feature type="compositionally biased region" description="Polar residues" evidence="2">
    <location>
        <begin position="446"/>
        <end position="465"/>
    </location>
</feature>
<feature type="domain" description="Rho-GAP" evidence="3">
    <location>
        <begin position="81"/>
        <end position="272"/>
    </location>
</feature>
<proteinExistence type="predicted"/>
<dbReference type="AlphaFoldDB" id="A0A0H2RDX6"/>
<dbReference type="PROSITE" id="PS50238">
    <property type="entry name" value="RHOGAP"/>
    <property type="match status" value="1"/>
</dbReference>
<feature type="region of interest" description="Disordered" evidence="2">
    <location>
        <begin position="1"/>
        <end position="29"/>
    </location>
</feature>
<evidence type="ECO:0000259" key="3">
    <source>
        <dbReference type="PROSITE" id="PS50238"/>
    </source>
</evidence>
<accession>A0A0H2RDX6</accession>
<dbReference type="GO" id="GO:0060237">
    <property type="term" value="P:regulation of fungal-type cell wall organization"/>
    <property type="evidence" value="ECO:0007669"/>
    <property type="project" value="TreeGrafter"/>
</dbReference>
<dbReference type="SMART" id="SM00324">
    <property type="entry name" value="RhoGAP"/>
    <property type="match status" value="1"/>
</dbReference>
<dbReference type="STRING" id="27342.A0A0H2RDX6"/>
<dbReference type="Pfam" id="PF00620">
    <property type="entry name" value="RhoGAP"/>
    <property type="match status" value="1"/>
</dbReference>
<evidence type="ECO:0000256" key="2">
    <source>
        <dbReference type="SAM" id="MobiDB-lite"/>
    </source>
</evidence>
<dbReference type="InterPro" id="IPR000198">
    <property type="entry name" value="RhoGAP_dom"/>
</dbReference>
<gene>
    <name evidence="4" type="ORF">SCHPADRAFT_916598</name>
</gene>
<feature type="compositionally biased region" description="Low complexity" evidence="2">
    <location>
        <begin position="404"/>
        <end position="419"/>
    </location>
</feature>
<dbReference type="GO" id="GO:0005938">
    <property type="term" value="C:cell cortex"/>
    <property type="evidence" value="ECO:0007669"/>
    <property type="project" value="TreeGrafter"/>
</dbReference>
<dbReference type="PANTHER" id="PTHR15228">
    <property type="entry name" value="SPERMATHECAL PHYSIOLOGY VARIANT"/>
    <property type="match status" value="1"/>
</dbReference>